<keyword evidence="1" id="KW-0472">Membrane</keyword>
<reference evidence="3" key="1">
    <citation type="submission" date="2018-04" db="EMBL/GenBank/DDBJ databases">
        <authorList>
            <person name="Cornet L."/>
        </authorList>
    </citation>
    <scope>NUCLEOTIDE SEQUENCE [LARGE SCALE GENOMIC DNA]</scope>
</reference>
<evidence type="ECO:0000256" key="1">
    <source>
        <dbReference type="SAM" id="Phobius"/>
    </source>
</evidence>
<sequence>MRCDWLRWWADFIFGFIFYFLAAHSTYLTAFFVQKITASKLAHPHETHRQAILGACKLINS</sequence>
<organism evidence="2 3">
    <name type="scientific">Phormidesmis priestleyi</name>
    <dbReference type="NCBI Taxonomy" id="268141"/>
    <lineage>
        <taxon>Bacteria</taxon>
        <taxon>Bacillati</taxon>
        <taxon>Cyanobacteriota</taxon>
        <taxon>Cyanophyceae</taxon>
        <taxon>Leptolyngbyales</taxon>
        <taxon>Leptolyngbyaceae</taxon>
        <taxon>Phormidesmis</taxon>
    </lineage>
</organism>
<keyword evidence="1" id="KW-0812">Transmembrane</keyword>
<feature type="transmembrane region" description="Helical" evidence="1">
    <location>
        <begin position="12"/>
        <end position="33"/>
    </location>
</feature>
<evidence type="ECO:0000313" key="3">
    <source>
        <dbReference type="Proteomes" id="UP000249794"/>
    </source>
</evidence>
<reference evidence="2 3" key="2">
    <citation type="submission" date="2018-06" db="EMBL/GenBank/DDBJ databases">
        <title>Metagenomic assembly of (sub)arctic Cyanobacteria and their associated microbiome from non-axenic cultures.</title>
        <authorList>
            <person name="Baurain D."/>
        </authorList>
    </citation>
    <scope>NUCLEOTIDE SEQUENCE [LARGE SCALE GENOMIC DNA]</scope>
    <source>
        <strain evidence="2">ULC027bin1</strain>
    </source>
</reference>
<accession>A0A2W4XP71</accession>
<keyword evidence="1" id="KW-1133">Transmembrane helix</keyword>
<protein>
    <submittedName>
        <fullName evidence="2">Uncharacterized protein</fullName>
    </submittedName>
</protein>
<dbReference type="Proteomes" id="UP000249794">
    <property type="component" value="Unassembled WGS sequence"/>
</dbReference>
<dbReference type="AlphaFoldDB" id="A0A2W4XP71"/>
<evidence type="ECO:0000313" key="2">
    <source>
        <dbReference type="EMBL" id="PZO57997.1"/>
    </source>
</evidence>
<proteinExistence type="predicted"/>
<gene>
    <name evidence="2" type="ORF">DCF15_06175</name>
</gene>
<comment type="caution">
    <text evidence="2">The sequence shown here is derived from an EMBL/GenBank/DDBJ whole genome shotgun (WGS) entry which is preliminary data.</text>
</comment>
<dbReference type="EMBL" id="QBMP01000042">
    <property type="protein sequence ID" value="PZO57997.1"/>
    <property type="molecule type" value="Genomic_DNA"/>
</dbReference>
<name>A0A2W4XP71_9CYAN</name>